<dbReference type="PATRIC" id="fig|33888.3.peg.3097"/>
<evidence type="ECO:0000313" key="3">
    <source>
        <dbReference type="EMBL" id="AND17869.1"/>
    </source>
</evidence>
<evidence type="ECO:0000313" key="4">
    <source>
        <dbReference type="Proteomes" id="UP000077071"/>
    </source>
</evidence>
<proteinExistence type="predicted"/>
<evidence type="ECO:0000256" key="1">
    <source>
        <dbReference type="ARBA" id="ARBA00022801"/>
    </source>
</evidence>
<keyword evidence="4" id="KW-1185">Reference proteome</keyword>
<dbReference type="EMBL" id="CP015515">
    <property type="protein sequence ID" value="AND17869.1"/>
    <property type="molecule type" value="Genomic_DNA"/>
</dbReference>
<keyword evidence="1" id="KW-0378">Hydrolase</keyword>
<reference evidence="3 4" key="1">
    <citation type="submission" date="2016-05" db="EMBL/GenBank/DDBJ databases">
        <title>Complete genome sequence of Rathayibacter tritici NCPPB 1953.</title>
        <authorList>
            <person name="Park J."/>
            <person name="Lee H.-H."/>
            <person name="Lee S.-W."/>
            <person name="Seo Y.-S."/>
        </authorList>
    </citation>
    <scope>NUCLEOTIDE SEQUENCE [LARGE SCALE GENOMIC DNA]</scope>
    <source>
        <strain evidence="3 4">NCPPB 1953</strain>
    </source>
</reference>
<name>A0A160KVW6_9MICO</name>
<evidence type="ECO:0000259" key="2">
    <source>
        <dbReference type="Pfam" id="PF20434"/>
    </source>
</evidence>
<dbReference type="InterPro" id="IPR049492">
    <property type="entry name" value="BD-FAE-like_dom"/>
</dbReference>
<dbReference type="PANTHER" id="PTHR48081">
    <property type="entry name" value="AB HYDROLASE SUPERFAMILY PROTEIN C4A8.06C"/>
    <property type="match status" value="1"/>
</dbReference>
<dbReference type="InterPro" id="IPR029058">
    <property type="entry name" value="AB_hydrolase_fold"/>
</dbReference>
<dbReference type="KEGG" id="rtn:A6122_2760"/>
<sequence length="271" mass="28151">MSDEPSVSIGIPYVDGGTSAQVLDVYGRTVSPAEDAARPAVVLVHGGGWFRGDKSKERALATMLVDAGYLVFAADYREAPDSIFPASRDDVLAAERWAVSSEWAFDRSGLAFFGGSAGGNLVVEAAIATGRPAVSWSGMFDRLGIVEATDGLPATPTTQDLDAMKSADINQTGRNDAFLRWTILNEVGGDRGLLAAASTSRHASPDGGPVFLANSLDEFVPVSDAQAALSAVGVASTLQLIPGTRHAEGYTEAPLGPSLAFLRDALPAARA</sequence>
<gene>
    <name evidence="3" type="ORF">A6122_2760</name>
</gene>
<dbReference type="Pfam" id="PF20434">
    <property type="entry name" value="BD-FAE"/>
    <property type="match status" value="1"/>
</dbReference>
<accession>A0A160KVW6</accession>
<dbReference type="InterPro" id="IPR050300">
    <property type="entry name" value="GDXG_lipolytic_enzyme"/>
</dbReference>
<dbReference type="Proteomes" id="UP000077071">
    <property type="component" value="Chromosome"/>
</dbReference>
<dbReference type="AlphaFoldDB" id="A0A160KVW6"/>
<organism evidence="3 4">
    <name type="scientific">Rathayibacter tritici</name>
    <dbReference type="NCBI Taxonomy" id="33888"/>
    <lineage>
        <taxon>Bacteria</taxon>
        <taxon>Bacillati</taxon>
        <taxon>Actinomycetota</taxon>
        <taxon>Actinomycetes</taxon>
        <taxon>Micrococcales</taxon>
        <taxon>Microbacteriaceae</taxon>
        <taxon>Rathayibacter</taxon>
    </lineage>
</organism>
<feature type="domain" description="BD-FAE-like" evidence="2">
    <location>
        <begin position="32"/>
        <end position="130"/>
    </location>
</feature>
<protein>
    <recommendedName>
        <fullName evidence="2">BD-FAE-like domain-containing protein</fullName>
    </recommendedName>
</protein>
<dbReference type="SUPFAM" id="SSF53474">
    <property type="entry name" value="alpha/beta-Hydrolases"/>
    <property type="match status" value="1"/>
</dbReference>
<dbReference type="STRING" id="33888.A6122_2760"/>
<dbReference type="Gene3D" id="3.40.50.1820">
    <property type="entry name" value="alpha/beta hydrolase"/>
    <property type="match status" value="1"/>
</dbReference>
<dbReference type="GO" id="GO:0016787">
    <property type="term" value="F:hydrolase activity"/>
    <property type="evidence" value="ECO:0007669"/>
    <property type="project" value="UniProtKB-KW"/>
</dbReference>